<dbReference type="GO" id="GO:0005789">
    <property type="term" value="C:endoplasmic reticulum membrane"/>
    <property type="evidence" value="ECO:0007669"/>
    <property type="project" value="TreeGrafter"/>
</dbReference>
<feature type="domain" description="Mannosylglycerate hydrolase MGH1-like glycoside hydrolase" evidence="4">
    <location>
        <begin position="253"/>
        <end position="579"/>
    </location>
</feature>
<accession>A0A814EBL1</accession>
<evidence type="ECO:0000256" key="1">
    <source>
        <dbReference type="ARBA" id="ARBA00010833"/>
    </source>
</evidence>
<dbReference type="PANTHER" id="PTHR10412">
    <property type="entry name" value="MANNOSYL-OLIGOSACCHARIDE GLUCOSIDASE"/>
    <property type="match status" value="1"/>
</dbReference>
<dbReference type="EMBL" id="CAJOBC010002633">
    <property type="protein sequence ID" value="CAF3743068.1"/>
    <property type="molecule type" value="Genomic_DNA"/>
</dbReference>
<dbReference type="InterPro" id="IPR012341">
    <property type="entry name" value="6hp_glycosidase-like_sf"/>
</dbReference>
<name>A0A814EBL1_9BILA</name>
<keyword evidence="3" id="KW-0326">Glycosidase</keyword>
<evidence type="ECO:0000313" key="5">
    <source>
        <dbReference type="EMBL" id="CAF0969919.1"/>
    </source>
</evidence>
<evidence type="ECO:0000256" key="2">
    <source>
        <dbReference type="ARBA" id="ARBA00022801"/>
    </source>
</evidence>
<dbReference type="AlphaFoldDB" id="A0A814EBL1"/>
<dbReference type="InterPro" id="IPR054491">
    <property type="entry name" value="MGH1-like_GH"/>
</dbReference>
<sequence length="606" mass="69398">MGSQYTEMHIEWNELLLTIETTVVSKRDLLIAVQVVNNDSQAVNLSNYFVLVNTNYLFYRQGVCISANYCNFVNCTGIGLSNIQFFAIQPQIKISKFDVKHTTTSNNSSSSVHQQKHKIQDLFSSDSEIAAFSLTGGAIGFSSNTFRNLIDIQRSIANARADELQNYQKYGPELSENYRAIHNVIAWNTIYTVYEGVINVVSRRWDFGFGYVMFLWDSFLTSLIRSFDIDGLDVALQTFIQVAKSRTRNIDSTGLLPNYKSGTRISRDRTEPPIGSIMLLQLVKIQKTENLTWFIDLIYPELYANLVWMWKHRMMTSKIHPNISLLVLGSDPDNLPINGDIEVNNLQAARFESGLDNSPMYDYDDFDNKMHKMLQFDIGMNSLFAAEAEALIQLIKYSSLSLVEEYKTLQYWLSMIVPAIESELWNLNASLYLNRAVDTGEFNIHISPTSFFPLLIGLPSVKQAEKMIVQYLTNSSHFCVSSDCHEQPLPSISRSDSAYSDQNYWRGRVWGPHSYIVYTALSHSNYALSEIIQYARNSLINQTDLMWRKEWNLYGHIHENYHGDTGAGCGSNSDPFYTWGAATAFLSIIRKYSYQIRDDVTFWFVR</sequence>
<dbReference type="Gene3D" id="1.50.10.10">
    <property type="match status" value="1"/>
</dbReference>
<proteinExistence type="inferred from homology"/>
<reference evidence="5" key="1">
    <citation type="submission" date="2021-02" db="EMBL/GenBank/DDBJ databases">
        <authorList>
            <person name="Nowell W R."/>
        </authorList>
    </citation>
    <scope>NUCLEOTIDE SEQUENCE</scope>
</reference>
<dbReference type="InterPro" id="IPR008928">
    <property type="entry name" value="6-hairpin_glycosidase_sf"/>
</dbReference>
<comment type="caution">
    <text evidence="5">The sequence shown here is derived from an EMBL/GenBank/DDBJ whole genome shotgun (WGS) entry which is preliminary data.</text>
</comment>
<evidence type="ECO:0000313" key="7">
    <source>
        <dbReference type="Proteomes" id="UP000663829"/>
    </source>
</evidence>
<organism evidence="5 7">
    <name type="scientific">Didymodactylos carnosus</name>
    <dbReference type="NCBI Taxonomy" id="1234261"/>
    <lineage>
        <taxon>Eukaryota</taxon>
        <taxon>Metazoa</taxon>
        <taxon>Spiralia</taxon>
        <taxon>Gnathifera</taxon>
        <taxon>Rotifera</taxon>
        <taxon>Eurotatoria</taxon>
        <taxon>Bdelloidea</taxon>
        <taxon>Philodinida</taxon>
        <taxon>Philodinidae</taxon>
        <taxon>Didymodactylos</taxon>
    </lineage>
</organism>
<evidence type="ECO:0000313" key="6">
    <source>
        <dbReference type="EMBL" id="CAF3743068.1"/>
    </source>
</evidence>
<comment type="similarity">
    <text evidence="1">Belongs to the glycosyl hydrolase 63 family.</text>
</comment>
<gene>
    <name evidence="5" type="ORF">GPM918_LOCUS12179</name>
    <name evidence="6" type="ORF">SRO942_LOCUS12180</name>
</gene>
<dbReference type="Pfam" id="PF22422">
    <property type="entry name" value="MGH1-like_GH"/>
    <property type="match status" value="1"/>
</dbReference>
<keyword evidence="2" id="KW-0378">Hydrolase</keyword>
<dbReference type="EMBL" id="CAJNOQ010002633">
    <property type="protein sequence ID" value="CAF0969919.1"/>
    <property type="molecule type" value="Genomic_DNA"/>
</dbReference>
<dbReference type="Proteomes" id="UP000681722">
    <property type="component" value="Unassembled WGS sequence"/>
</dbReference>
<dbReference type="PANTHER" id="PTHR10412:SF11">
    <property type="entry name" value="MANNOSYL-OLIGOSACCHARIDE GLUCOSIDASE"/>
    <property type="match status" value="1"/>
</dbReference>
<dbReference type="InterPro" id="IPR004888">
    <property type="entry name" value="Glycoside_hydrolase_63"/>
</dbReference>
<dbReference type="SUPFAM" id="SSF48208">
    <property type="entry name" value="Six-hairpin glycosidases"/>
    <property type="match status" value="1"/>
</dbReference>
<protein>
    <recommendedName>
        <fullName evidence="4">Mannosylglycerate hydrolase MGH1-like glycoside hydrolase domain-containing protein</fullName>
    </recommendedName>
</protein>
<keyword evidence="7" id="KW-1185">Reference proteome</keyword>
<evidence type="ECO:0000256" key="3">
    <source>
        <dbReference type="ARBA" id="ARBA00023295"/>
    </source>
</evidence>
<dbReference type="GO" id="GO:0009311">
    <property type="term" value="P:oligosaccharide metabolic process"/>
    <property type="evidence" value="ECO:0007669"/>
    <property type="project" value="InterPro"/>
</dbReference>
<dbReference type="GO" id="GO:0006487">
    <property type="term" value="P:protein N-linked glycosylation"/>
    <property type="evidence" value="ECO:0007669"/>
    <property type="project" value="TreeGrafter"/>
</dbReference>
<dbReference type="OrthoDB" id="44758at2759"/>
<dbReference type="GO" id="GO:0004573">
    <property type="term" value="F:Glc3Man9GlcNAc2 oligosaccharide glucosidase activity"/>
    <property type="evidence" value="ECO:0007669"/>
    <property type="project" value="InterPro"/>
</dbReference>
<evidence type="ECO:0000259" key="4">
    <source>
        <dbReference type="Pfam" id="PF22422"/>
    </source>
</evidence>
<dbReference type="Proteomes" id="UP000663829">
    <property type="component" value="Unassembled WGS sequence"/>
</dbReference>